<evidence type="ECO:0000256" key="1">
    <source>
        <dbReference type="SAM" id="Phobius"/>
    </source>
</evidence>
<keyword evidence="1" id="KW-1133">Transmembrane helix</keyword>
<protein>
    <submittedName>
        <fullName evidence="3">Prepilin peptidase</fullName>
    </submittedName>
</protein>
<name>A0A4Y8M130_9BACL</name>
<evidence type="ECO:0000259" key="2">
    <source>
        <dbReference type="Pfam" id="PF01478"/>
    </source>
</evidence>
<dbReference type="GO" id="GO:0016020">
    <property type="term" value="C:membrane"/>
    <property type="evidence" value="ECO:0007669"/>
    <property type="project" value="InterPro"/>
</dbReference>
<keyword evidence="4" id="KW-1185">Reference proteome</keyword>
<keyword evidence="1" id="KW-0472">Membrane</keyword>
<dbReference type="RefSeq" id="WP_135151706.1">
    <property type="nucleotide sequence ID" value="NZ_SOMN01000007.1"/>
</dbReference>
<comment type="caution">
    <text evidence="3">The sequence shown here is derived from an EMBL/GenBank/DDBJ whole genome shotgun (WGS) entry which is preliminary data.</text>
</comment>
<evidence type="ECO:0000313" key="3">
    <source>
        <dbReference type="EMBL" id="TFE28198.1"/>
    </source>
</evidence>
<accession>A0A4Y8M130</accession>
<dbReference type="AlphaFoldDB" id="A0A4Y8M130"/>
<evidence type="ECO:0000313" key="4">
    <source>
        <dbReference type="Proteomes" id="UP000297900"/>
    </source>
</evidence>
<sequence>MSIGVLVMVSILLAAGCWTDLRTMRIPNGLTVAFAVGGIVYQLLGHGIGGAGWGLAGALAGLVPLYVMNRFGGIGGGDVKWFGAFGIWAGPYITLKLLVLSILFAGGIACLLLLLRLPGIRAMGRKLKWPWGAHPSAGGRAVQFPFMLAVAPGFITLLARG</sequence>
<dbReference type="Proteomes" id="UP000297900">
    <property type="component" value="Unassembled WGS sequence"/>
</dbReference>
<dbReference type="Gene3D" id="1.20.120.1220">
    <property type="match status" value="1"/>
</dbReference>
<feature type="transmembrane region" description="Helical" evidence="1">
    <location>
        <begin position="137"/>
        <end position="159"/>
    </location>
</feature>
<dbReference type="OrthoDB" id="5508079at2"/>
<dbReference type="EMBL" id="SOMN01000007">
    <property type="protein sequence ID" value="TFE28198.1"/>
    <property type="molecule type" value="Genomic_DNA"/>
</dbReference>
<reference evidence="3 4" key="1">
    <citation type="submission" date="2019-03" db="EMBL/GenBank/DDBJ databases">
        <title>Cohnella endophytica sp. nov., a novel endophytic bacterium isolated from bark of Sonneratia apetala.</title>
        <authorList>
            <person name="Tuo L."/>
        </authorList>
    </citation>
    <scope>NUCLEOTIDE SEQUENCE [LARGE SCALE GENOMIC DNA]</scope>
    <source>
        <strain evidence="3 4">CCTCC AB 208254</strain>
    </source>
</reference>
<dbReference type="InterPro" id="IPR000045">
    <property type="entry name" value="Prepilin_IV_endopep_pep"/>
</dbReference>
<feature type="transmembrane region" description="Helical" evidence="1">
    <location>
        <begin position="97"/>
        <end position="117"/>
    </location>
</feature>
<gene>
    <name evidence="3" type="ORF">E2980_08255</name>
</gene>
<dbReference type="GO" id="GO:0004190">
    <property type="term" value="F:aspartic-type endopeptidase activity"/>
    <property type="evidence" value="ECO:0007669"/>
    <property type="project" value="InterPro"/>
</dbReference>
<dbReference type="Pfam" id="PF01478">
    <property type="entry name" value="Peptidase_A24"/>
    <property type="match status" value="1"/>
</dbReference>
<proteinExistence type="predicted"/>
<organism evidence="3 4">
    <name type="scientific">Cohnella luojiensis</name>
    <dbReference type="NCBI Taxonomy" id="652876"/>
    <lineage>
        <taxon>Bacteria</taxon>
        <taxon>Bacillati</taxon>
        <taxon>Bacillota</taxon>
        <taxon>Bacilli</taxon>
        <taxon>Bacillales</taxon>
        <taxon>Paenibacillaceae</taxon>
        <taxon>Cohnella</taxon>
    </lineage>
</organism>
<keyword evidence="1" id="KW-0812">Transmembrane</keyword>
<feature type="domain" description="Prepilin type IV endopeptidase peptidase" evidence="2">
    <location>
        <begin position="9"/>
        <end position="109"/>
    </location>
</feature>
<feature type="transmembrane region" description="Helical" evidence="1">
    <location>
        <begin position="43"/>
        <end position="67"/>
    </location>
</feature>